<dbReference type="OrthoDB" id="5593012at2759"/>
<dbReference type="OMA" id="CEANANK"/>
<dbReference type="EMBL" id="AMQM01001995">
    <property type="status" value="NOT_ANNOTATED_CDS"/>
    <property type="molecule type" value="Genomic_DNA"/>
</dbReference>
<dbReference type="PANTHER" id="PTHR22878:SF70">
    <property type="entry name" value="DYNEIN HEAVY CHAIN 2, AXONEMAL"/>
    <property type="match status" value="1"/>
</dbReference>
<reference evidence="2" key="3">
    <citation type="submission" date="2015-06" db="UniProtKB">
        <authorList>
            <consortium name="EnsemblMetazoa"/>
        </authorList>
    </citation>
    <scope>IDENTIFICATION</scope>
</reference>
<dbReference type="GO" id="GO:0045505">
    <property type="term" value="F:dynein intermediate chain binding"/>
    <property type="evidence" value="ECO:0007669"/>
    <property type="project" value="InterPro"/>
</dbReference>
<dbReference type="STRING" id="6412.T1EWG4"/>
<dbReference type="AlphaFoldDB" id="T1EWG4"/>
<dbReference type="Proteomes" id="UP000015101">
    <property type="component" value="Unassembled WGS sequence"/>
</dbReference>
<dbReference type="InParanoid" id="T1EWG4"/>
<dbReference type="RefSeq" id="XP_009029321.1">
    <property type="nucleotide sequence ID" value="XM_009031073.1"/>
</dbReference>
<evidence type="ECO:0000313" key="3">
    <source>
        <dbReference type="Proteomes" id="UP000015101"/>
    </source>
</evidence>
<reference evidence="1 3" key="2">
    <citation type="journal article" date="2013" name="Nature">
        <title>Insights into bilaterian evolution from three spiralian genomes.</title>
        <authorList>
            <person name="Simakov O."/>
            <person name="Marletaz F."/>
            <person name="Cho S.J."/>
            <person name="Edsinger-Gonzales E."/>
            <person name="Havlak P."/>
            <person name="Hellsten U."/>
            <person name="Kuo D.H."/>
            <person name="Larsson T."/>
            <person name="Lv J."/>
            <person name="Arendt D."/>
            <person name="Savage R."/>
            <person name="Osoegawa K."/>
            <person name="de Jong P."/>
            <person name="Grimwood J."/>
            <person name="Chapman J.A."/>
            <person name="Shapiro H."/>
            <person name="Aerts A."/>
            <person name="Otillar R.P."/>
            <person name="Terry A.Y."/>
            <person name="Boore J.L."/>
            <person name="Grigoriev I.V."/>
            <person name="Lindberg D.R."/>
            <person name="Seaver E.C."/>
            <person name="Weisblat D.A."/>
            <person name="Putnam N.H."/>
            <person name="Rokhsar D.S."/>
        </authorList>
    </citation>
    <scope>NUCLEOTIDE SEQUENCE</scope>
</reference>
<dbReference type="CTD" id="20200914"/>
<dbReference type="InterPro" id="IPR026983">
    <property type="entry name" value="DHC"/>
</dbReference>
<accession>T1EWG4</accession>
<dbReference type="GeneID" id="20200914"/>
<gene>
    <name evidence="2" type="primary">20200914</name>
    <name evidence="1" type="ORF">HELRODRAFT_165224</name>
</gene>
<proteinExistence type="predicted"/>
<dbReference type="PANTHER" id="PTHR22878">
    <property type="entry name" value="DYNEIN HEAVY CHAIN 6, AXONEMAL-LIKE-RELATED"/>
    <property type="match status" value="1"/>
</dbReference>
<evidence type="ECO:0000313" key="2">
    <source>
        <dbReference type="EnsemblMetazoa" id="HelroP165224"/>
    </source>
</evidence>
<dbReference type="eggNOG" id="KOG3595">
    <property type="taxonomic scope" value="Eukaryota"/>
</dbReference>
<dbReference type="EMBL" id="KB097639">
    <property type="protein sequence ID" value="ESN93065.1"/>
    <property type="molecule type" value="Genomic_DNA"/>
</dbReference>
<evidence type="ECO:0000313" key="1">
    <source>
        <dbReference type="EMBL" id="ESN93065.1"/>
    </source>
</evidence>
<dbReference type="HOGENOM" id="CLU_392935_0_0_1"/>
<dbReference type="KEGG" id="hro:HELRODRAFT_165224"/>
<dbReference type="EnsemblMetazoa" id="HelroT165224">
    <property type="protein sequence ID" value="HelroP165224"/>
    <property type="gene ID" value="HelroG165224"/>
</dbReference>
<reference evidence="3" key="1">
    <citation type="submission" date="2012-12" db="EMBL/GenBank/DDBJ databases">
        <authorList>
            <person name="Hellsten U."/>
            <person name="Grimwood J."/>
            <person name="Chapman J.A."/>
            <person name="Shapiro H."/>
            <person name="Aerts A."/>
            <person name="Otillar R.P."/>
            <person name="Terry A.Y."/>
            <person name="Boore J.L."/>
            <person name="Simakov O."/>
            <person name="Marletaz F."/>
            <person name="Cho S.-J."/>
            <person name="Edsinger-Gonzales E."/>
            <person name="Havlak P."/>
            <person name="Kuo D.-H."/>
            <person name="Larsson T."/>
            <person name="Lv J."/>
            <person name="Arendt D."/>
            <person name="Savage R."/>
            <person name="Osoegawa K."/>
            <person name="de Jong P."/>
            <person name="Lindberg D.R."/>
            <person name="Seaver E.C."/>
            <person name="Weisblat D.A."/>
            <person name="Putnam N.H."/>
            <person name="Grigoriev I.V."/>
            <person name="Rokhsar D.S."/>
        </authorList>
    </citation>
    <scope>NUCLEOTIDE SEQUENCE</scope>
</reference>
<dbReference type="GO" id="GO:0030286">
    <property type="term" value="C:dynein complex"/>
    <property type="evidence" value="ECO:0007669"/>
    <property type="project" value="InterPro"/>
</dbReference>
<protein>
    <submittedName>
        <fullName evidence="1 2">Uncharacterized protein</fullName>
    </submittedName>
</protein>
<name>T1EWG4_HELRO</name>
<dbReference type="GO" id="GO:0007018">
    <property type="term" value="P:microtubule-based movement"/>
    <property type="evidence" value="ECO:0007669"/>
    <property type="project" value="InterPro"/>
</dbReference>
<keyword evidence="3" id="KW-1185">Reference proteome</keyword>
<organism evidence="2 3">
    <name type="scientific">Helobdella robusta</name>
    <name type="common">Californian leech</name>
    <dbReference type="NCBI Taxonomy" id="6412"/>
    <lineage>
        <taxon>Eukaryota</taxon>
        <taxon>Metazoa</taxon>
        <taxon>Spiralia</taxon>
        <taxon>Lophotrochozoa</taxon>
        <taxon>Annelida</taxon>
        <taxon>Clitellata</taxon>
        <taxon>Hirudinea</taxon>
        <taxon>Rhynchobdellida</taxon>
        <taxon>Glossiphoniidae</taxon>
        <taxon>Helobdella</taxon>
    </lineage>
</organism>
<dbReference type="GO" id="GO:0051959">
    <property type="term" value="F:dynein light intermediate chain binding"/>
    <property type="evidence" value="ECO:0007669"/>
    <property type="project" value="InterPro"/>
</dbReference>
<sequence length="702" mass="81783">MSKDKNPKNPKVTSLNQVQNSSCGYLLPKLTEEIVAKDKYKWKDTPKAMLRNMRRVGDCTNEETDDGLGDDEDENPLHLTKYERFLLRYNYCIHNSVDTAYITPLSNEVIDRIMTEYNDLIQCILGQVKNDYIVSMKKTTIDFVLDESSPTPGRVYSLPIKLGQFPESWRFGFKKNRSRLRLLLHCTNPCLAHIHMLWQKSYRDFMLINTKAFTKLDSALELPDYHLMCLDNFSINIRKLLDEWYCQVLNIICEANANKLVPSREQTLRKKHFYSCVDTLMALQLQQLIINSLSSYTKMLSEPHSSVSDCSLPGFIVRFICDKTSIGLEPTWKDFEVVIIYMLDIILKAAKIFPKVEGLLYNSGLEKNKLVIEDFLRLTIFDDFVEECKQKVLDMLERERLSVLEHAEIFDEYQSVITEQFIHLFVHPSFIFSLTIELKADKEIAHFLSRDNLTFDMIGEEVLRYEKICHKVSAAVPPVIFSGMFEIHCEVLTRNLVKRTEGLIGLLLNEMISSHNRANKMSDTVVELMELIDYVSVVKEKLAVELQDKLQASHIQLLFLLDHGIITVDDMKLNVETFLWKNKLELSLSQCQQVIEKTKKELQAAIMTKRTNLKNRLEMLEYEIGQLKFIENLDRFNTYWETVSKLNLATQEINNEIEALWIEETAYGWPNTPMPLKTQVINNLKPYLQFFELIDGFNKKQE</sequence>